<gene>
    <name evidence="2" type="ORF">EV644_101961</name>
</gene>
<reference evidence="2 3" key="1">
    <citation type="journal article" date="2015" name="Stand. Genomic Sci.">
        <title>Genomic Encyclopedia of Bacterial and Archaeal Type Strains, Phase III: the genomes of soil and plant-associated and newly described type strains.</title>
        <authorList>
            <person name="Whitman W.B."/>
            <person name="Woyke T."/>
            <person name="Klenk H.P."/>
            <person name="Zhou Y."/>
            <person name="Lilburn T.G."/>
            <person name="Beck B.J."/>
            <person name="De Vos P."/>
            <person name="Vandamme P."/>
            <person name="Eisen J.A."/>
            <person name="Garrity G."/>
            <person name="Hugenholtz P."/>
            <person name="Kyrpides N.C."/>
        </authorList>
    </citation>
    <scope>NUCLEOTIDE SEQUENCE [LARGE SCALE GENOMIC DNA]</scope>
    <source>
        <strain evidence="2 3">VKM Ac-2538</strain>
    </source>
</reference>
<organism evidence="2 3">
    <name type="scientific">Kribbella orskensis</name>
    <dbReference type="NCBI Taxonomy" id="2512216"/>
    <lineage>
        <taxon>Bacteria</taxon>
        <taxon>Bacillati</taxon>
        <taxon>Actinomycetota</taxon>
        <taxon>Actinomycetes</taxon>
        <taxon>Propionibacteriales</taxon>
        <taxon>Kribbellaceae</taxon>
        <taxon>Kribbella</taxon>
    </lineage>
</organism>
<dbReference type="Proteomes" id="UP000295818">
    <property type="component" value="Unassembled WGS sequence"/>
</dbReference>
<keyword evidence="3" id="KW-1185">Reference proteome</keyword>
<proteinExistence type="predicted"/>
<protein>
    <submittedName>
        <fullName evidence="2">Uncharacterized protein</fullName>
    </submittedName>
</protein>
<sequence length="70" mass="7954">MPDYAGVLAFRDNNLALVRERYEHWNTEHWNTEHWTSPPAPWNPANPPKTRSSANSTKKPASSSPPTSRP</sequence>
<feature type="compositionally biased region" description="Pro residues" evidence="1">
    <location>
        <begin position="38"/>
        <end position="47"/>
    </location>
</feature>
<evidence type="ECO:0000313" key="3">
    <source>
        <dbReference type="Proteomes" id="UP000295818"/>
    </source>
</evidence>
<comment type="caution">
    <text evidence="2">The sequence shown here is derived from an EMBL/GenBank/DDBJ whole genome shotgun (WGS) entry which is preliminary data.</text>
</comment>
<accession>A0ABY2BVQ7</accession>
<evidence type="ECO:0000313" key="2">
    <source>
        <dbReference type="EMBL" id="TCO32317.1"/>
    </source>
</evidence>
<feature type="region of interest" description="Disordered" evidence="1">
    <location>
        <begin position="31"/>
        <end position="70"/>
    </location>
</feature>
<dbReference type="RefSeq" id="WP_242001002.1">
    <property type="nucleotide sequence ID" value="NZ_SLWM01000001.1"/>
</dbReference>
<dbReference type="EMBL" id="SLWM01000001">
    <property type="protein sequence ID" value="TCO32317.1"/>
    <property type="molecule type" value="Genomic_DNA"/>
</dbReference>
<evidence type="ECO:0000256" key="1">
    <source>
        <dbReference type="SAM" id="MobiDB-lite"/>
    </source>
</evidence>
<name>A0ABY2BVQ7_9ACTN</name>
<feature type="compositionally biased region" description="Low complexity" evidence="1">
    <location>
        <begin position="52"/>
        <end position="70"/>
    </location>
</feature>